<evidence type="ECO:0000313" key="9">
    <source>
        <dbReference type="EMBL" id="AGF54491.1"/>
    </source>
</evidence>
<keyword evidence="10" id="KW-1185">Reference proteome</keyword>
<dbReference type="InterPro" id="IPR025857">
    <property type="entry name" value="MacB_PCD"/>
</dbReference>
<accession>M1MHV3</accession>
<evidence type="ECO:0000256" key="6">
    <source>
        <dbReference type="SAM" id="Phobius"/>
    </source>
</evidence>
<dbReference type="GO" id="GO:0005886">
    <property type="term" value="C:plasma membrane"/>
    <property type="evidence" value="ECO:0007669"/>
    <property type="project" value="UniProtKB-SubCell"/>
</dbReference>
<feature type="transmembrane region" description="Helical" evidence="6">
    <location>
        <begin position="659"/>
        <end position="683"/>
    </location>
</feature>
<dbReference type="STRING" id="36745.CLSAP_07520"/>
<feature type="domain" description="ABC3 transporter permease C-terminal" evidence="7">
    <location>
        <begin position="268"/>
        <end position="382"/>
    </location>
</feature>
<evidence type="ECO:0000256" key="2">
    <source>
        <dbReference type="ARBA" id="ARBA00022475"/>
    </source>
</evidence>
<keyword evidence="5 6" id="KW-0472">Membrane</keyword>
<feature type="transmembrane region" description="Helical" evidence="6">
    <location>
        <begin position="310"/>
        <end position="337"/>
    </location>
</feature>
<feature type="transmembrane region" description="Helical" evidence="6">
    <location>
        <begin position="710"/>
        <end position="729"/>
    </location>
</feature>
<reference evidence="9 10" key="1">
    <citation type="submission" date="2013-02" db="EMBL/GenBank/DDBJ databases">
        <title>Genome sequence of Clostridium saccharoperbutylacetonicum N1-4(HMT).</title>
        <authorList>
            <person name="Poehlein A."/>
            <person name="Daniel R."/>
        </authorList>
    </citation>
    <scope>NUCLEOTIDE SEQUENCE [LARGE SCALE GENOMIC DNA]</scope>
    <source>
        <strain evidence="10">N1-4(HMT)</strain>
    </source>
</reference>
<protein>
    <submittedName>
        <fullName evidence="9">Putative ABC transporter permease</fullName>
    </submittedName>
</protein>
<feature type="transmembrane region" description="Helical" evidence="6">
    <location>
        <begin position="20"/>
        <end position="40"/>
    </location>
</feature>
<feature type="domain" description="ABC3 transporter permease C-terminal" evidence="7">
    <location>
        <begin position="661"/>
        <end position="777"/>
    </location>
</feature>
<keyword evidence="2" id="KW-1003">Cell membrane</keyword>
<dbReference type="Proteomes" id="UP000011728">
    <property type="component" value="Chromosome"/>
</dbReference>
<dbReference type="KEGG" id="csr:Cspa_c07060"/>
<dbReference type="Pfam" id="PF12704">
    <property type="entry name" value="MacB_PCD"/>
    <property type="match status" value="1"/>
</dbReference>
<feature type="transmembrane region" description="Helical" evidence="6">
    <location>
        <begin position="357"/>
        <end position="377"/>
    </location>
</feature>
<evidence type="ECO:0000256" key="1">
    <source>
        <dbReference type="ARBA" id="ARBA00004651"/>
    </source>
</evidence>
<evidence type="ECO:0000256" key="4">
    <source>
        <dbReference type="ARBA" id="ARBA00022989"/>
    </source>
</evidence>
<evidence type="ECO:0000259" key="7">
    <source>
        <dbReference type="Pfam" id="PF02687"/>
    </source>
</evidence>
<feature type="transmembrane region" description="Helical" evidence="6">
    <location>
        <begin position="269"/>
        <end position="289"/>
    </location>
</feature>
<dbReference type="AlphaFoldDB" id="M1MHV3"/>
<feature type="transmembrane region" description="Helical" evidence="6">
    <location>
        <begin position="749"/>
        <end position="770"/>
    </location>
</feature>
<dbReference type="EMBL" id="CP004121">
    <property type="protein sequence ID" value="AGF54491.1"/>
    <property type="molecule type" value="Genomic_DNA"/>
</dbReference>
<evidence type="ECO:0000256" key="5">
    <source>
        <dbReference type="ARBA" id="ARBA00023136"/>
    </source>
</evidence>
<name>M1MHV3_9CLOT</name>
<gene>
    <name evidence="9" type="ORF">Cspa_c07060</name>
</gene>
<evidence type="ECO:0000256" key="3">
    <source>
        <dbReference type="ARBA" id="ARBA00022692"/>
    </source>
</evidence>
<sequence length="787" mass="88592">MNILLKNLFRDIKKSKGQFISTLIIVILGVTFYTSLNSVFKNLSNSSNKYFEEYRLGDIWVDLYKAPTSTKEELEKLPEVEMATGRIVKDASISISEENATLRFITLPDVKNNIVNDITIKTGRYFSDADNNQCILDEDFFKANDLKLNDYIYPVINGNKVKLKIVGVAKSPEFIYTLKDSSELVPDNKRFGVIYIKQSFGEAVFDLKGSINNISIKLKSGSDIEGAKDETKRLLKNYGVKSLIDRKQQTSTMMINEEIKKLKSMGGSFPVIFFMVASVIIYIMMGRMVENQRTQIGVMKALGFSNIQVLAYYMSYSGIIAIVGSLIGSALGTYMGFGMTKLLNQYFNLPLSGTRVYGEYVIPASLLTLMFCLFAGYRSCKVIFKIMPSEAMREKSPLSGRKIIVEKIDFIWRKISRLERIIVRNLFRYKRRALLTSLGIIFSSAILLVAFSMNDSVNFMIIQQYGNIQNYDIKVNFSKLVSVEELKIIKNMEHVAEFEPVLETGIELSNGWKSKEVGFTALTSNPKMYKVQDKDGNVLELPKDGLLISQKLAETLGIGLNDSVNIKFFFPGKDEKKIMIKGIVVQYLGSGVYTSMEDLNSILGEGIIANSAVLRLDNSEFEKTVKDKLKDIPGVSSVESKTDSSNAFIKNMGAMKSTIGMLIMLAAILLIAVLYNIATINIFERQRELATLKVLGFNNKEIKKLIFNENYIISIFGMILGLPFGTWLGRLLIDASSTDAYSIPYVVEFKSYVVTIILTLVFTVITNMILSRRIKAIDMLEVLKNKE</sequence>
<feature type="transmembrane region" description="Helical" evidence="6">
    <location>
        <begin position="433"/>
        <end position="453"/>
    </location>
</feature>
<dbReference type="PANTHER" id="PTHR30287">
    <property type="entry name" value="MEMBRANE COMPONENT OF PREDICTED ABC SUPERFAMILY METABOLITE UPTAKE TRANSPORTER"/>
    <property type="match status" value="1"/>
</dbReference>
<comment type="subcellular location">
    <subcellularLocation>
        <location evidence="1">Cell membrane</location>
        <topology evidence="1">Multi-pass membrane protein</topology>
    </subcellularLocation>
</comment>
<proteinExistence type="predicted"/>
<dbReference type="InterPro" id="IPR038766">
    <property type="entry name" value="Membrane_comp_ABC_pdt"/>
</dbReference>
<organism evidence="9 10">
    <name type="scientific">Clostridium saccharoperbutylacetonicum N1-4(HMT)</name>
    <dbReference type="NCBI Taxonomy" id="931276"/>
    <lineage>
        <taxon>Bacteria</taxon>
        <taxon>Bacillati</taxon>
        <taxon>Bacillota</taxon>
        <taxon>Clostridia</taxon>
        <taxon>Eubacteriales</taxon>
        <taxon>Clostridiaceae</taxon>
        <taxon>Clostridium</taxon>
    </lineage>
</organism>
<evidence type="ECO:0000259" key="8">
    <source>
        <dbReference type="Pfam" id="PF12704"/>
    </source>
</evidence>
<keyword evidence="4 6" id="KW-1133">Transmembrane helix</keyword>
<dbReference type="PATRIC" id="fig|931276.5.peg.665"/>
<dbReference type="OrthoDB" id="5137249at2"/>
<dbReference type="HOGENOM" id="CLU_005531_2_0_9"/>
<feature type="domain" description="MacB-like periplasmic core" evidence="8">
    <location>
        <begin position="22"/>
        <end position="233"/>
    </location>
</feature>
<dbReference type="RefSeq" id="WP_015390817.1">
    <property type="nucleotide sequence ID" value="NC_020291.1"/>
</dbReference>
<evidence type="ECO:0000313" key="10">
    <source>
        <dbReference type="Proteomes" id="UP000011728"/>
    </source>
</evidence>
<dbReference type="InterPro" id="IPR003838">
    <property type="entry name" value="ABC3_permease_C"/>
</dbReference>
<dbReference type="eggNOG" id="COG0577">
    <property type="taxonomic scope" value="Bacteria"/>
</dbReference>
<dbReference type="Pfam" id="PF02687">
    <property type="entry name" value="FtsX"/>
    <property type="match status" value="2"/>
</dbReference>
<keyword evidence="3 6" id="KW-0812">Transmembrane</keyword>
<dbReference type="PANTHER" id="PTHR30287:SF1">
    <property type="entry name" value="INNER MEMBRANE PROTEIN"/>
    <property type="match status" value="1"/>
</dbReference>